<dbReference type="Gene3D" id="3.30.1490.480">
    <property type="entry name" value="Endolytic murein transglycosylase"/>
    <property type="match status" value="1"/>
</dbReference>
<dbReference type="GO" id="GO:0009252">
    <property type="term" value="P:peptidoglycan biosynthetic process"/>
    <property type="evidence" value="ECO:0007669"/>
    <property type="project" value="UniProtKB-UniRule"/>
</dbReference>
<dbReference type="Proteomes" id="UP001069047">
    <property type="component" value="Unassembled WGS sequence"/>
</dbReference>
<comment type="subcellular location">
    <subcellularLocation>
        <location evidence="7">Cell membrane</location>
        <topology evidence="7">Single-pass membrane protein</topology>
    </subcellularLocation>
</comment>
<dbReference type="PANTHER" id="PTHR30518">
    <property type="entry name" value="ENDOLYTIC MUREIN TRANSGLYCOSYLASE"/>
    <property type="match status" value="1"/>
</dbReference>
<dbReference type="Gene3D" id="3.30.160.60">
    <property type="entry name" value="Classic Zinc Finger"/>
    <property type="match status" value="1"/>
</dbReference>
<keyword evidence="6 7" id="KW-0961">Cell wall biogenesis/degradation</keyword>
<feature type="site" description="Important for catalytic activity" evidence="7">
    <location>
        <position position="257"/>
    </location>
</feature>
<evidence type="ECO:0000256" key="7">
    <source>
        <dbReference type="HAMAP-Rule" id="MF_02065"/>
    </source>
</evidence>
<dbReference type="GO" id="GO:0005886">
    <property type="term" value="C:plasma membrane"/>
    <property type="evidence" value="ECO:0007669"/>
    <property type="project" value="UniProtKB-SubCell"/>
</dbReference>
<proteinExistence type="inferred from homology"/>
<dbReference type="RefSeq" id="WP_070560034.1">
    <property type="nucleotide sequence ID" value="NZ_CAJHLG010000002.1"/>
</dbReference>
<dbReference type="InterPro" id="IPR003770">
    <property type="entry name" value="MLTG-like"/>
</dbReference>
<evidence type="ECO:0000313" key="8">
    <source>
        <dbReference type="EMBL" id="MCY3087445.1"/>
    </source>
</evidence>
<dbReference type="GeneID" id="86858780"/>
<reference evidence="8" key="1">
    <citation type="submission" date="2022-09" db="EMBL/GenBank/DDBJ databases">
        <title>Aerococcus urinae taxonomy study.</title>
        <authorList>
            <person name="Christensen J."/>
            <person name="Senneby E."/>
        </authorList>
    </citation>
    <scope>NUCLEOTIDE SEQUENCE</scope>
    <source>
        <strain evidence="8">LUND-41-B12</strain>
    </source>
</reference>
<evidence type="ECO:0000256" key="4">
    <source>
        <dbReference type="ARBA" id="ARBA00023136"/>
    </source>
</evidence>
<accession>A0A9Q4DET8</accession>
<comment type="function">
    <text evidence="7">Functions as a peptidoglycan terminase that cleaves nascent peptidoglycan strands endolytically to terminate their elongation.</text>
</comment>
<feature type="transmembrane region" description="Helical" evidence="7">
    <location>
        <begin position="32"/>
        <end position="56"/>
    </location>
</feature>
<gene>
    <name evidence="7 8" type="primary">mltG</name>
    <name evidence="8" type="ORF">ODY61_04835</name>
</gene>
<evidence type="ECO:0000256" key="6">
    <source>
        <dbReference type="ARBA" id="ARBA00023316"/>
    </source>
</evidence>
<keyword evidence="4 7" id="KW-0472">Membrane</keyword>
<dbReference type="NCBIfam" id="TIGR00247">
    <property type="entry name" value="endolytic transglycosylase MltG"/>
    <property type="match status" value="1"/>
</dbReference>
<sequence>MFNDEEKKKRVKRDQARVNALEKQENVQANRIIRWIIITLLLICIVFALLMGTLVATGGFGEEKETQVTIPQGASASQIAHILNENDVIFNESLFKIYLRLSNHDPIQAGSYQLKTSSGFGEVMNQLSHAQGPATQAVLVKEGMNVEEIAQVMADYFGITQEEALKRINSEDLLAEEAAKYPELLKDVVNNDQLRYPLEGYLFPATYELTQSDTVESFVDKMLAASETIRQKYSDTLKQQRLSWHEILTLASIIEKEASTDEDRKMVSGVFYNRLAENMPLQSDITLNYAHNEHSTYVTIEDTMIDSPYNLYQNTGLGPGPFNNPSESAIQAALNPTPNDYMYFVADLSTGNVYFSKTYEEHDQLVQEYVSPEDAKLQEQ</sequence>
<evidence type="ECO:0000256" key="2">
    <source>
        <dbReference type="ARBA" id="ARBA00022692"/>
    </source>
</evidence>
<organism evidence="8 9">
    <name type="scientific">Aerococcus mictus</name>
    <dbReference type="NCBI Taxonomy" id="2976810"/>
    <lineage>
        <taxon>Bacteria</taxon>
        <taxon>Bacillati</taxon>
        <taxon>Bacillota</taxon>
        <taxon>Bacilli</taxon>
        <taxon>Lactobacillales</taxon>
        <taxon>Aerococcaceae</taxon>
        <taxon>Aerococcus</taxon>
    </lineage>
</organism>
<dbReference type="CDD" id="cd08010">
    <property type="entry name" value="MltG_like"/>
    <property type="match status" value="1"/>
</dbReference>
<dbReference type="PANTHER" id="PTHR30518:SF2">
    <property type="entry name" value="ENDOLYTIC MUREIN TRANSGLYCOSYLASE"/>
    <property type="match status" value="1"/>
</dbReference>
<evidence type="ECO:0000256" key="3">
    <source>
        <dbReference type="ARBA" id="ARBA00022989"/>
    </source>
</evidence>
<protein>
    <recommendedName>
        <fullName evidence="7">Endolytic murein transglycosylase</fullName>
        <ecNumber evidence="7">4.2.2.29</ecNumber>
    </recommendedName>
    <alternativeName>
        <fullName evidence="7">Peptidoglycan lytic transglycosylase</fullName>
    </alternativeName>
    <alternativeName>
        <fullName evidence="7">Peptidoglycan polymerization terminase</fullName>
    </alternativeName>
</protein>
<keyword evidence="2 7" id="KW-0812">Transmembrane</keyword>
<dbReference type="AlphaFoldDB" id="A0A9Q4DET8"/>
<keyword evidence="5 7" id="KW-0456">Lyase</keyword>
<keyword evidence="3 7" id="KW-1133">Transmembrane helix</keyword>
<keyword evidence="1 7" id="KW-1003">Cell membrane</keyword>
<dbReference type="EMBL" id="JAOTMY010000002">
    <property type="protein sequence ID" value="MCY3087445.1"/>
    <property type="molecule type" value="Genomic_DNA"/>
</dbReference>
<dbReference type="GO" id="GO:0008932">
    <property type="term" value="F:lytic endotransglycosylase activity"/>
    <property type="evidence" value="ECO:0007669"/>
    <property type="project" value="UniProtKB-UniRule"/>
</dbReference>
<comment type="caution">
    <text evidence="8">The sequence shown here is derived from an EMBL/GenBank/DDBJ whole genome shotgun (WGS) entry which is preliminary data.</text>
</comment>
<evidence type="ECO:0000256" key="5">
    <source>
        <dbReference type="ARBA" id="ARBA00023239"/>
    </source>
</evidence>
<dbReference type="HAMAP" id="MF_02065">
    <property type="entry name" value="MltG"/>
    <property type="match status" value="1"/>
</dbReference>
<dbReference type="Pfam" id="PF02618">
    <property type="entry name" value="YceG"/>
    <property type="match status" value="1"/>
</dbReference>
<comment type="catalytic activity">
    <reaction evidence="7">
        <text>a peptidoglycan chain = a peptidoglycan chain with N-acetyl-1,6-anhydromuramyl-[peptide] at the reducing end + a peptidoglycan chain with N-acetylglucosamine at the non-reducing end.</text>
        <dbReference type="EC" id="4.2.2.29"/>
    </reaction>
</comment>
<name>A0A9Q4DET8_9LACT</name>
<dbReference type="GO" id="GO:0071555">
    <property type="term" value="P:cell wall organization"/>
    <property type="evidence" value="ECO:0007669"/>
    <property type="project" value="UniProtKB-KW"/>
</dbReference>
<comment type="similarity">
    <text evidence="7">Belongs to the transglycosylase MltG family.</text>
</comment>
<dbReference type="EC" id="4.2.2.29" evidence="7"/>
<evidence type="ECO:0000256" key="1">
    <source>
        <dbReference type="ARBA" id="ARBA00022475"/>
    </source>
</evidence>
<evidence type="ECO:0000313" key="9">
    <source>
        <dbReference type="Proteomes" id="UP001069047"/>
    </source>
</evidence>